<keyword evidence="1" id="KW-1133">Transmembrane helix</keyword>
<dbReference type="AlphaFoldDB" id="A0A9Y1BTF1"/>
<feature type="transmembrane region" description="Helical" evidence="1">
    <location>
        <begin position="24"/>
        <end position="44"/>
    </location>
</feature>
<dbReference type="EMBL" id="CP084167">
    <property type="protein sequence ID" value="UJG44601.1"/>
    <property type="molecule type" value="Genomic_DNA"/>
</dbReference>
<name>A0A9Y1BTF1_9ARCH</name>
<evidence type="ECO:0000256" key="1">
    <source>
        <dbReference type="SAM" id="Phobius"/>
    </source>
</evidence>
<dbReference type="InterPro" id="IPR008930">
    <property type="entry name" value="Terpenoid_cyclase/PrenylTrfase"/>
</dbReference>
<gene>
    <name evidence="2" type="ORF">K9W46_05340</name>
</gene>
<feature type="transmembrane region" description="Helical" evidence="1">
    <location>
        <begin position="120"/>
        <end position="141"/>
    </location>
</feature>
<accession>A0A9Y1BTF1</accession>
<dbReference type="Proteomes" id="UP001200513">
    <property type="component" value="Chromosome"/>
</dbReference>
<proteinExistence type="predicted"/>
<sequence>MSYNIEKQYTRVIKYGMSLGVRRVFETIVFAISIFSMTFIYLYVLFTENVSAIGKYLFFPIGIFLEIVLILAYIENHYSIEIFGEIVTKFFTTLSILSLLMIVIYSSIPALYTNKKLDGINISLLVIYFILVAVETGYFLYSVPRGEFSESFGMEKQFSILEKKLKTINLNSLPIEKAINKGIETLKKKVSENGVWGSLNPLYETAIVLEFFHSQNYEIDSTWTIKTSQGKRPVSLKNSFDYISTIVDMLEETEISYEQLYILYVVSLFDPSTLDPHLNLIETFKNELKEETEWDFINSLNQFSPNVRSRSTPPHFIFAYIADVIGEIELLDRISLLFTKSIDIIIKRGYSRFSTSKTGRTPMEMFARLMLTLYHIRRMPPKRQEFLKAVQQTQFIEGSWEDDIGTTGYVIQSLIPSETIESMPLKKGTLYLLAMQDKEGMWNGSIEETITALKTLIQIKKFIEEQV</sequence>
<keyword evidence="1" id="KW-0812">Transmembrane</keyword>
<reference evidence="2" key="1">
    <citation type="journal article" date="2022" name="Nat. Microbiol.">
        <title>Unique mobile elements and scalable gene flow at the prokaryote-eukaryote boundary revealed by circularized Asgard archaea genomes.</title>
        <authorList>
            <person name="Wu F."/>
            <person name="Speth D.R."/>
            <person name="Philosof A."/>
            <person name="Cremiere A."/>
            <person name="Narayanan A."/>
            <person name="Barco R.A."/>
            <person name="Connon S.A."/>
            <person name="Amend J.P."/>
            <person name="Antoshechkin I.A."/>
            <person name="Orphan V.J."/>
        </authorList>
    </citation>
    <scope>NUCLEOTIDE SEQUENCE</scope>
    <source>
        <strain evidence="2">PR6</strain>
    </source>
</reference>
<feature type="transmembrane region" description="Helical" evidence="1">
    <location>
        <begin position="56"/>
        <end position="74"/>
    </location>
</feature>
<dbReference type="SUPFAM" id="SSF48239">
    <property type="entry name" value="Terpenoid cyclases/Protein prenyltransferases"/>
    <property type="match status" value="1"/>
</dbReference>
<feature type="transmembrane region" description="Helical" evidence="1">
    <location>
        <begin position="86"/>
        <end position="108"/>
    </location>
</feature>
<protein>
    <submittedName>
        <fullName evidence="2">Uncharacterized protein</fullName>
    </submittedName>
</protein>
<evidence type="ECO:0000313" key="2">
    <source>
        <dbReference type="EMBL" id="UJG44601.1"/>
    </source>
</evidence>
<organism evidence="2">
    <name type="scientific">Candidatus Heimdallarchaeum endolithica</name>
    <dbReference type="NCBI Taxonomy" id="2876572"/>
    <lineage>
        <taxon>Archaea</taxon>
        <taxon>Promethearchaeati</taxon>
        <taxon>Candidatus Heimdallarchaeota</taxon>
        <taxon>Candidatus Heimdallarchaeia (ex Rinke et al. 2021) (nom. nud.)</taxon>
        <taxon>Candidatus Heimdallarchaeales</taxon>
        <taxon>Candidatus Heimdallarchaeaceae</taxon>
        <taxon>Candidatus Heimdallarchaeum</taxon>
    </lineage>
</organism>
<keyword evidence="1" id="KW-0472">Membrane</keyword>